<reference evidence="8" key="1">
    <citation type="journal article" date="2011" name="J. Bacteriol.">
        <title>Long-chain N-acyl amino acid synthases are linked to the putative PEP-CTERM/exosortase protein-sorting system in Gram-negative bacteria.</title>
        <authorList>
            <person name="Craig J.W."/>
            <person name="Cherry M.A."/>
            <person name="Brady S.F."/>
        </authorList>
    </citation>
    <scope>NUCLEOTIDE SEQUENCE</scope>
</reference>
<dbReference type="Pfam" id="PF00005">
    <property type="entry name" value="ABC_tran"/>
    <property type="match status" value="1"/>
</dbReference>
<keyword evidence="2" id="KW-0813">Transport</keyword>
<dbReference type="AlphaFoldDB" id="G4WVE7"/>
<evidence type="ECO:0000256" key="2">
    <source>
        <dbReference type="ARBA" id="ARBA00022448"/>
    </source>
</evidence>
<dbReference type="Gene3D" id="3.40.50.300">
    <property type="entry name" value="P-loop containing nucleotide triphosphate hydrolases"/>
    <property type="match status" value="1"/>
</dbReference>
<evidence type="ECO:0000256" key="5">
    <source>
        <dbReference type="ARBA" id="ARBA00022970"/>
    </source>
</evidence>
<accession>G4WVE7</accession>
<keyword evidence="4" id="KW-0067">ATP-binding</keyword>
<feature type="region of interest" description="Disordered" evidence="6">
    <location>
        <begin position="1"/>
        <end position="24"/>
    </location>
</feature>
<evidence type="ECO:0000259" key="7">
    <source>
        <dbReference type="PROSITE" id="PS50893"/>
    </source>
</evidence>
<evidence type="ECO:0000313" key="8">
    <source>
        <dbReference type="EMBL" id="AEQ20399.1"/>
    </source>
</evidence>
<dbReference type="GO" id="GO:0015807">
    <property type="term" value="P:L-amino acid transport"/>
    <property type="evidence" value="ECO:0007669"/>
    <property type="project" value="TreeGrafter"/>
</dbReference>
<keyword evidence="5" id="KW-0029">Amino-acid transport</keyword>
<dbReference type="SMART" id="SM00382">
    <property type="entry name" value="AAA"/>
    <property type="match status" value="1"/>
</dbReference>
<keyword evidence="3" id="KW-0547">Nucleotide-binding</keyword>
<dbReference type="InterPro" id="IPR027417">
    <property type="entry name" value="P-loop_NTPase"/>
</dbReference>
<evidence type="ECO:0000256" key="4">
    <source>
        <dbReference type="ARBA" id="ARBA00022840"/>
    </source>
</evidence>
<evidence type="ECO:0000256" key="1">
    <source>
        <dbReference type="ARBA" id="ARBA00005417"/>
    </source>
</evidence>
<dbReference type="PANTHER" id="PTHR43820">
    <property type="entry name" value="HIGH-AFFINITY BRANCHED-CHAIN AMINO ACID TRANSPORT ATP-BINDING PROTEIN LIVF"/>
    <property type="match status" value="1"/>
</dbReference>
<dbReference type="PANTHER" id="PTHR43820:SF6">
    <property type="entry name" value="ABC TRANSPORTER ATP-BINDING PROTEIN"/>
    <property type="match status" value="1"/>
</dbReference>
<dbReference type="GO" id="GO:0015658">
    <property type="term" value="F:branched-chain amino acid transmembrane transporter activity"/>
    <property type="evidence" value="ECO:0007669"/>
    <property type="project" value="TreeGrafter"/>
</dbReference>
<evidence type="ECO:0000256" key="6">
    <source>
        <dbReference type="SAM" id="MobiDB-lite"/>
    </source>
</evidence>
<protein>
    <submittedName>
        <fullName evidence="8">ABC-type branched-chain amino acid transport system protein</fullName>
    </submittedName>
</protein>
<dbReference type="CDD" id="cd03224">
    <property type="entry name" value="ABC_TM1139_LivF_branched"/>
    <property type="match status" value="1"/>
</dbReference>
<evidence type="ECO:0000256" key="3">
    <source>
        <dbReference type="ARBA" id="ARBA00022741"/>
    </source>
</evidence>
<dbReference type="InterPro" id="IPR003593">
    <property type="entry name" value="AAA+_ATPase"/>
</dbReference>
<organism evidence="8">
    <name type="scientific">uncultured bacterium CSL11</name>
    <dbReference type="NCBI Taxonomy" id="1091566"/>
    <lineage>
        <taxon>Bacteria</taxon>
        <taxon>environmental samples</taxon>
    </lineage>
</organism>
<proteinExistence type="inferred from homology"/>
<feature type="domain" description="ABC transporter" evidence="7">
    <location>
        <begin position="53"/>
        <end position="283"/>
    </location>
</feature>
<dbReference type="GO" id="GO:0005524">
    <property type="term" value="F:ATP binding"/>
    <property type="evidence" value="ECO:0007669"/>
    <property type="project" value="UniProtKB-KW"/>
</dbReference>
<comment type="similarity">
    <text evidence="1">Belongs to the ABC transporter superfamily.</text>
</comment>
<name>G4WVE7_9BACT</name>
<dbReference type="SUPFAM" id="SSF52540">
    <property type="entry name" value="P-loop containing nucleoside triphosphate hydrolases"/>
    <property type="match status" value="1"/>
</dbReference>
<dbReference type="PROSITE" id="PS50893">
    <property type="entry name" value="ABC_TRANSPORTER_2"/>
    <property type="match status" value="1"/>
</dbReference>
<sequence>MDLRHPRRYGSNTSGDPARPPSTARAIDSAVRVTHKAEIRERFDALVGGDPLLRVDGLVAGYGSRAILHGVDLRVAAGQALCLIGPGGAGKSTILHSIFGLADVRAGRIEVGGRNVTRFGPSAKLRDAGIAYVLQDSSVFPDMTVERNLWLSGRLIGQHHDSQRAAERVFDRYPALARRRDKPAGMLSCGERRLLELSRAIVMRPRLLLIDEPSMGLEPVFVEQIFDMLRDLRDEEGLAIVMVEQNAKWALSLADIGCVVVAGEVATVGTASDLLADPAVGACF</sequence>
<dbReference type="GO" id="GO:0016887">
    <property type="term" value="F:ATP hydrolysis activity"/>
    <property type="evidence" value="ECO:0007669"/>
    <property type="project" value="InterPro"/>
</dbReference>
<dbReference type="InterPro" id="IPR052156">
    <property type="entry name" value="BCAA_Transport_ATP-bd_LivF"/>
</dbReference>
<dbReference type="InterPro" id="IPR003439">
    <property type="entry name" value="ABC_transporter-like_ATP-bd"/>
</dbReference>
<dbReference type="EMBL" id="JF429408">
    <property type="protein sequence ID" value="AEQ20399.1"/>
    <property type="molecule type" value="Genomic_DNA"/>
</dbReference>